<dbReference type="AlphaFoldDB" id="A0AAD5LJ95"/>
<proteinExistence type="predicted"/>
<evidence type="ECO:0000256" key="6">
    <source>
        <dbReference type="ARBA" id="ARBA00022729"/>
    </source>
</evidence>
<evidence type="ECO:0000256" key="4">
    <source>
        <dbReference type="ARBA" id="ARBA00012272"/>
    </source>
</evidence>
<evidence type="ECO:0000256" key="10">
    <source>
        <dbReference type="SAM" id="MobiDB-lite"/>
    </source>
</evidence>
<feature type="compositionally biased region" description="Basic and acidic residues" evidence="10">
    <location>
        <begin position="202"/>
        <end position="235"/>
    </location>
</feature>
<reference evidence="11" key="1">
    <citation type="submission" date="2021-12" db="EMBL/GenBank/DDBJ databases">
        <title>Prjna785345.</title>
        <authorList>
            <person name="Rujirawat T."/>
            <person name="Krajaejun T."/>
        </authorList>
    </citation>
    <scope>NUCLEOTIDE SEQUENCE</scope>
    <source>
        <strain evidence="11">Pi057C3</strain>
    </source>
</reference>
<sequence>MSLETARCNPQTDKTSKQFTYSVASKSITSSHFASKDCTGTPINSTISMSDMGKCIPLGSIGLSAYATIDGVTYGLPASTPKGAAPQCDERNMESPAERLARLQATLRAIERGERLEAVDSLLVRQVLGRTAPKRRQTRAPTRAETPPDATVRVDGKDAYRVLQQLRRQRKSDQCQATRPTPVPLPPSPPHSRSPQKPGSKSPDRQSRQRSPLKEAEHAARNDADEERRREDQVLARESSLTAAVRRELNKALSDTEQALDASQRDARIAAEDMEKLLAASQSVLSSQFLFERNLTAFCQERSLTVIQRALQRFQHRFYREYFAQWQKLVQRRARLWRLERQLQQLKATLIQNMYEMG</sequence>
<keyword evidence="6" id="KW-0732">Signal</keyword>
<dbReference type="GO" id="GO:0045490">
    <property type="term" value="P:pectin catabolic process"/>
    <property type="evidence" value="ECO:0007669"/>
    <property type="project" value="TreeGrafter"/>
</dbReference>
<comment type="subcellular location">
    <subcellularLocation>
        <location evidence="3">Secreted</location>
    </subcellularLocation>
</comment>
<feature type="compositionally biased region" description="Pro residues" evidence="10">
    <location>
        <begin position="181"/>
        <end position="192"/>
    </location>
</feature>
<dbReference type="EMBL" id="JAKCXM010000165">
    <property type="protein sequence ID" value="KAJ0400028.1"/>
    <property type="molecule type" value="Genomic_DNA"/>
</dbReference>
<keyword evidence="8" id="KW-0456">Lyase</keyword>
<keyword evidence="7" id="KW-0106">Calcium</keyword>
<evidence type="ECO:0000313" key="12">
    <source>
        <dbReference type="Proteomes" id="UP001209570"/>
    </source>
</evidence>
<evidence type="ECO:0000256" key="3">
    <source>
        <dbReference type="ARBA" id="ARBA00004613"/>
    </source>
</evidence>
<evidence type="ECO:0000256" key="8">
    <source>
        <dbReference type="ARBA" id="ARBA00023239"/>
    </source>
</evidence>
<keyword evidence="5" id="KW-0964">Secreted</keyword>
<evidence type="ECO:0000256" key="7">
    <source>
        <dbReference type="ARBA" id="ARBA00022837"/>
    </source>
</evidence>
<dbReference type="InterPro" id="IPR004898">
    <property type="entry name" value="Pectate_lyase_PlyH/PlyE-like"/>
</dbReference>
<comment type="cofactor">
    <cofactor evidence="2">
        <name>Ca(2+)</name>
        <dbReference type="ChEBI" id="CHEBI:29108"/>
    </cofactor>
</comment>
<evidence type="ECO:0000256" key="1">
    <source>
        <dbReference type="ARBA" id="ARBA00000695"/>
    </source>
</evidence>
<comment type="catalytic activity">
    <reaction evidence="1">
        <text>Eliminative cleavage of (1-&gt;4)-alpha-D-galacturonan to give oligosaccharides with 4-deoxy-alpha-D-galact-4-enuronosyl groups at their non-reducing ends.</text>
        <dbReference type="EC" id="4.2.2.2"/>
    </reaction>
</comment>
<organism evidence="11 12">
    <name type="scientific">Pythium insidiosum</name>
    <name type="common">Pythiosis disease agent</name>
    <dbReference type="NCBI Taxonomy" id="114742"/>
    <lineage>
        <taxon>Eukaryota</taxon>
        <taxon>Sar</taxon>
        <taxon>Stramenopiles</taxon>
        <taxon>Oomycota</taxon>
        <taxon>Peronosporomycetes</taxon>
        <taxon>Pythiales</taxon>
        <taxon>Pythiaceae</taxon>
        <taxon>Pythium</taxon>
    </lineage>
</organism>
<protein>
    <recommendedName>
        <fullName evidence="9">Probable pectate lyase F</fullName>
        <ecNumber evidence="4">4.2.2.2</ecNumber>
    </recommendedName>
</protein>
<gene>
    <name evidence="11" type="ORF">P43SY_004678</name>
</gene>
<evidence type="ECO:0000256" key="9">
    <source>
        <dbReference type="ARBA" id="ARBA00039895"/>
    </source>
</evidence>
<dbReference type="EC" id="4.2.2.2" evidence="4"/>
<keyword evidence="12" id="KW-1185">Reference proteome</keyword>
<dbReference type="Proteomes" id="UP001209570">
    <property type="component" value="Unassembled WGS sequence"/>
</dbReference>
<evidence type="ECO:0000256" key="2">
    <source>
        <dbReference type="ARBA" id="ARBA00001913"/>
    </source>
</evidence>
<dbReference type="GO" id="GO:0030570">
    <property type="term" value="F:pectate lyase activity"/>
    <property type="evidence" value="ECO:0007669"/>
    <property type="project" value="UniProtKB-EC"/>
</dbReference>
<accession>A0AAD5LJ95</accession>
<dbReference type="GO" id="GO:0005576">
    <property type="term" value="C:extracellular region"/>
    <property type="evidence" value="ECO:0007669"/>
    <property type="project" value="UniProtKB-SubCell"/>
</dbReference>
<comment type="caution">
    <text evidence="11">The sequence shown here is derived from an EMBL/GenBank/DDBJ whole genome shotgun (WGS) entry which is preliminary data.</text>
</comment>
<name>A0AAD5LJ95_PYTIN</name>
<evidence type="ECO:0000313" key="11">
    <source>
        <dbReference type="EMBL" id="KAJ0400028.1"/>
    </source>
</evidence>
<evidence type="ECO:0000256" key="5">
    <source>
        <dbReference type="ARBA" id="ARBA00022525"/>
    </source>
</evidence>
<feature type="region of interest" description="Disordered" evidence="10">
    <location>
        <begin position="133"/>
        <end position="239"/>
    </location>
</feature>
<dbReference type="PANTHER" id="PTHR33407">
    <property type="entry name" value="PECTATE LYASE F-RELATED"/>
    <property type="match status" value="1"/>
</dbReference>
<dbReference type="PANTHER" id="PTHR33407:SF9">
    <property type="entry name" value="PECTATE LYASE F-RELATED"/>
    <property type="match status" value="1"/>
</dbReference>